<dbReference type="FunFam" id="3.30.56.10:FF:000002">
    <property type="entry name" value="Phenylalanine--tRNA ligase beta subunit"/>
    <property type="match status" value="1"/>
</dbReference>
<evidence type="ECO:0000256" key="11">
    <source>
        <dbReference type="ARBA" id="ARBA00022884"/>
    </source>
</evidence>
<dbReference type="SMART" id="SM00896">
    <property type="entry name" value="FDX-ACB"/>
    <property type="match status" value="1"/>
</dbReference>
<dbReference type="Pfam" id="PF03147">
    <property type="entry name" value="FDX-ACB"/>
    <property type="match status" value="1"/>
</dbReference>
<evidence type="ECO:0000259" key="18">
    <source>
        <dbReference type="PROSITE" id="PS51447"/>
    </source>
</evidence>
<evidence type="ECO:0000259" key="17">
    <source>
        <dbReference type="PROSITE" id="PS50886"/>
    </source>
</evidence>
<feature type="binding site" evidence="15">
    <location>
        <position position="489"/>
    </location>
    <ligand>
        <name>Mg(2+)</name>
        <dbReference type="ChEBI" id="CHEBI:18420"/>
        <note>shared with alpha subunit</note>
    </ligand>
</feature>
<evidence type="ECO:0000256" key="4">
    <source>
        <dbReference type="ARBA" id="ARBA00022490"/>
    </source>
</evidence>
<dbReference type="HAMAP" id="MF_00283">
    <property type="entry name" value="Phe_tRNA_synth_beta1"/>
    <property type="match status" value="1"/>
</dbReference>
<keyword evidence="12 15" id="KW-0648">Protein biosynthesis</keyword>
<dbReference type="FunFam" id="3.30.70.380:FF:000001">
    <property type="entry name" value="Phenylalanine--tRNA ligase beta subunit"/>
    <property type="match status" value="1"/>
</dbReference>
<evidence type="ECO:0000256" key="7">
    <source>
        <dbReference type="ARBA" id="ARBA00022723"/>
    </source>
</evidence>
<dbReference type="SMART" id="SM00873">
    <property type="entry name" value="B3_4"/>
    <property type="match status" value="1"/>
</dbReference>
<dbReference type="SUPFAM" id="SSF46955">
    <property type="entry name" value="Putative DNA-binding domain"/>
    <property type="match status" value="1"/>
</dbReference>
<dbReference type="SUPFAM" id="SSF56037">
    <property type="entry name" value="PheT/TilS domain"/>
    <property type="match status" value="1"/>
</dbReference>
<feature type="domain" description="B5" evidence="19">
    <location>
        <begin position="430"/>
        <end position="505"/>
    </location>
</feature>
<evidence type="ECO:0000256" key="13">
    <source>
        <dbReference type="ARBA" id="ARBA00023146"/>
    </source>
</evidence>
<dbReference type="GO" id="GO:0000287">
    <property type="term" value="F:magnesium ion binding"/>
    <property type="evidence" value="ECO:0007669"/>
    <property type="project" value="UniProtKB-UniRule"/>
</dbReference>
<keyword evidence="8 15" id="KW-0547">Nucleotide-binding</keyword>
<feature type="domain" description="FDX-ACB" evidence="18">
    <location>
        <begin position="756"/>
        <end position="849"/>
    </location>
</feature>
<dbReference type="InterPro" id="IPR036690">
    <property type="entry name" value="Fdx_antiC-bd_sf"/>
</dbReference>
<comment type="similarity">
    <text evidence="2 15">Belongs to the phenylalanyl-tRNA synthetase beta subunit family. Type 1 subfamily.</text>
</comment>
<dbReference type="CDD" id="cd02796">
    <property type="entry name" value="tRNA_bind_bactPheRS"/>
    <property type="match status" value="1"/>
</dbReference>
<organism evidence="20 21">
    <name type="scientific">Kocuria tytonicola</name>
    <dbReference type="NCBI Taxonomy" id="2055946"/>
    <lineage>
        <taxon>Bacteria</taxon>
        <taxon>Bacillati</taxon>
        <taxon>Actinomycetota</taxon>
        <taxon>Actinomycetes</taxon>
        <taxon>Micrococcales</taxon>
        <taxon>Micrococcaceae</taxon>
        <taxon>Kocuria</taxon>
    </lineage>
</organism>
<dbReference type="Pfam" id="PF03484">
    <property type="entry name" value="B5"/>
    <property type="match status" value="1"/>
</dbReference>
<comment type="subcellular location">
    <subcellularLocation>
        <location evidence="1 15">Cytoplasm</location>
    </subcellularLocation>
</comment>
<dbReference type="InterPro" id="IPR041616">
    <property type="entry name" value="PheRS_beta_core"/>
</dbReference>
<evidence type="ECO:0000256" key="15">
    <source>
        <dbReference type="HAMAP-Rule" id="MF_00283"/>
    </source>
</evidence>
<dbReference type="InterPro" id="IPR005147">
    <property type="entry name" value="tRNA_synthase_B5-dom"/>
</dbReference>
<evidence type="ECO:0000256" key="12">
    <source>
        <dbReference type="ARBA" id="ARBA00022917"/>
    </source>
</evidence>
<dbReference type="Proteomes" id="UP000277871">
    <property type="component" value="Unassembled WGS sequence"/>
</dbReference>
<dbReference type="Gene3D" id="2.40.50.140">
    <property type="entry name" value="Nucleic acid-binding proteins"/>
    <property type="match status" value="1"/>
</dbReference>
<keyword evidence="10 15" id="KW-0460">Magnesium</keyword>
<dbReference type="FunFam" id="3.50.40.10:FF:000001">
    <property type="entry name" value="Phenylalanine--tRNA ligase beta subunit"/>
    <property type="match status" value="1"/>
</dbReference>
<keyword evidence="9 15" id="KW-0067">ATP-binding</keyword>
<evidence type="ECO:0000313" key="21">
    <source>
        <dbReference type="Proteomes" id="UP000277871"/>
    </source>
</evidence>
<dbReference type="Gene3D" id="3.30.930.10">
    <property type="entry name" value="Bira Bifunctional Protein, Domain 2"/>
    <property type="match status" value="1"/>
</dbReference>
<dbReference type="Gene3D" id="3.30.56.10">
    <property type="match status" value="2"/>
</dbReference>
<evidence type="ECO:0000256" key="2">
    <source>
        <dbReference type="ARBA" id="ARBA00008653"/>
    </source>
</evidence>
<feature type="domain" description="TRNA-binding" evidence="17">
    <location>
        <begin position="42"/>
        <end position="170"/>
    </location>
</feature>
<evidence type="ECO:0000256" key="6">
    <source>
        <dbReference type="ARBA" id="ARBA00022598"/>
    </source>
</evidence>
<dbReference type="GO" id="GO:0004826">
    <property type="term" value="F:phenylalanine-tRNA ligase activity"/>
    <property type="evidence" value="ECO:0007669"/>
    <property type="project" value="UniProtKB-UniRule"/>
</dbReference>
<feature type="binding site" evidence="15">
    <location>
        <position position="483"/>
    </location>
    <ligand>
        <name>Mg(2+)</name>
        <dbReference type="ChEBI" id="CHEBI:18420"/>
        <note>shared with alpha subunit</note>
    </ligand>
</feature>
<dbReference type="Pfam" id="PF03483">
    <property type="entry name" value="B3_4"/>
    <property type="match status" value="1"/>
</dbReference>
<evidence type="ECO:0000256" key="14">
    <source>
        <dbReference type="ARBA" id="ARBA00049255"/>
    </source>
</evidence>
<dbReference type="InterPro" id="IPR005146">
    <property type="entry name" value="B3/B4_tRNA-bd"/>
</dbReference>
<dbReference type="PANTHER" id="PTHR10947:SF0">
    <property type="entry name" value="PHENYLALANINE--TRNA LIGASE BETA SUBUNIT"/>
    <property type="match status" value="1"/>
</dbReference>
<dbReference type="InterPro" id="IPR045864">
    <property type="entry name" value="aa-tRNA-synth_II/BPL/LPL"/>
</dbReference>
<dbReference type="InterPro" id="IPR012340">
    <property type="entry name" value="NA-bd_OB-fold"/>
</dbReference>
<comment type="catalytic activity">
    <reaction evidence="14 15">
        <text>tRNA(Phe) + L-phenylalanine + ATP = L-phenylalanyl-tRNA(Phe) + AMP + diphosphate + H(+)</text>
        <dbReference type="Rhea" id="RHEA:19413"/>
        <dbReference type="Rhea" id="RHEA-COMP:9668"/>
        <dbReference type="Rhea" id="RHEA-COMP:9699"/>
        <dbReference type="ChEBI" id="CHEBI:15378"/>
        <dbReference type="ChEBI" id="CHEBI:30616"/>
        <dbReference type="ChEBI" id="CHEBI:33019"/>
        <dbReference type="ChEBI" id="CHEBI:58095"/>
        <dbReference type="ChEBI" id="CHEBI:78442"/>
        <dbReference type="ChEBI" id="CHEBI:78531"/>
        <dbReference type="ChEBI" id="CHEBI:456215"/>
        <dbReference type="EC" id="6.1.1.20"/>
    </reaction>
</comment>
<feature type="binding site" evidence="15">
    <location>
        <position position="492"/>
    </location>
    <ligand>
        <name>Mg(2+)</name>
        <dbReference type="ChEBI" id="CHEBI:18420"/>
        <note>shared with alpha subunit</note>
    </ligand>
</feature>
<dbReference type="NCBIfam" id="TIGR00472">
    <property type="entry name" value="pheT_bact"/>
    <property type="match status" value="1"/>
</dbReference>
<comment type="subunit">
    <text evidence="3 15">Tetramer of two alpha and two beta subunits.</text>
</comment>
<dbReference type="PROSITE" id="PS50886">
    <property type="entry name" value="TRBD"/>
    <property type="match status" value="1"/>
</dbReference>
<dbReference type="GO" id="GO:0005524">
    <property type="term" value="F:ATP binding"/>
    <property type="evidence" value="ECO:0007669"/>
    <property type="project" value="UniProtKB-UniRule"/>
</dbReference>
<dbReference type="GO" id="GO:0006432">
    <property type="term" value="P:phenylalanyl-tRNA aminoacylation"/>
    <property type="evidence" value="ECO:0007669"/>
    <property type="project" value="UniProtKB-UniRule"/>
</dbReference>
<dbReference type="GO" id="GO:0009328">
    <property type="term" value="C:phenylalanine-tRNA ligase complex"/>
    <property type="evidence" value="ECO:0007669"/>
    <property type="project" value="TreeGrafter"/>
</dbReference>
<evidence type="ECO:0000256" key="8">
    <source>
        <dbReference type="ARBA" id="ARBA00022741"/>
    </source>
</evidence>
<sequence>MRIPLSWLREYAPVPEDATAEDVLATLVKVGLEEEDVHRPTDSLSGPIVVGQVLTMEPETHSNGKTVNWCSVRVVPEGQEQTLTGKGIDPSGVQGIICGAHNFSVGDKVVVTLPGAVLPGDFRISARKTYGHTSAGMIASVRELGIGEDHDGILVLSRLGLDPEVGSDAMELLGLYDSAAEVNVTPDRGYAFSLRGIAREYCNAVRAPFTDPVEQLAPTVPAPTQDGFPVTVDDAAPVRGRAGCNRFATRTVEGVDPSRPTPPWLASRLRLAGIRSVSLPVDISNYVMLEYGQPIHTYDADSVQGGITVRRAAAGENLTTLDGRDRALDAEDLVIADDSGAIGLAGVMGGAATEVGESTTRILVEAARFDEVSVARTARRHKLPSEASKRYERGVDPQLAPVAAQRVVDLLVELAGGTDTGRVTDVDHTDAPAPIELPAGYPTARVGVDYSPEVVERTLTAIGADVTETADGWTVTPPSWRPDLTEKEDLVEEIARLDGYDRIPDRLPVAPPGRGFTRSQTARRRVANTLVAAGLTEVLSYPFVSQAENDLWSSADGSHVPSVKLANPISEARPLLRTSVLPGLVEVLKRNHARGFRDLALYEIGHVFLADSHTADTQPVPPLGVRPGDEELSRLHAAVPAQPRKLAAVLTGHDTAAGPWVAPRALDWQDALDVAALAARSVGVELRVTQGQHAAFHPGRTARLSTADGAVIGVAGELHPQLVASQGLPERTCAVELDLSALLDREPSAVAAQPISGYPAATQDVALVVPSEVAAADLLDTVRRGAGELLESAEIFDVYAGKGIPEGDKSVAIALRFRAPDRTLTADEASEAREAAVAAARREHGAEIRS</sequence>
<dbReference type="InterPro" id="IPR033714">
    <property type="entry name" value="tRNA_bind_bactPheRS"/>
</dbReference>
<dbReference type="Gene3D" id="3.50.40.10">
    <property type="entry name" value="Phenylalanyl-trna Synthetase, Chain B, domain 3"/>
    <property type="match status" value="1"/>
</dbReference>
<protein>
    <recommendedName>
        <fullName evidence="15">Phenylalanine--tRNA ligase beta subunit</fullName>
        <ecNumber evidence="15">6.1.1.20</ecNumber>
    </recommendedName>
    <alternativeName>
        <fullName evidence="15">Phenylalanyl-tRNA synthetase beta subunit</fullName>
        <shortName evidence="15">PheRS</shortName>
    </alternativeName>
</protein>
<evidence type="ECO:0000256" key="16">
    <source>
        <dbReference type="PROSITE-ProRule" id="PRU00209"/>
    </source>
</evidence>
<keyword evidence="6 15" id="KW-0436">Ligase</keyword>
<dbReference type="InterPro" id="IPR020825">
    <property type="entry name" value="Phe-tRNA_synthase-like_B3/B4"/>
</dbReference>
<keyword evidence="11 16" id="KW-0694">RNA-binding</keyword>
<dbReference type="InterPro" id="IPR009061">
    <property type="entry name" value="DNA-bd_dom_put_sf"/>
</dbReference>
<comment type="caution">
    <text evidence="20">The sequence shown here is derived from an EMBL/GenBank/DDBJ whole genome shotgun (WGS) entry which is preliminary data.</text>
</comment>
<keyword evidence="4 15" id="KW-0963">Cytoplasm</keyword>
<name>A0A3L9L352_9MICC</name>
<keyword evidence="21" id="KW-1185">Reference proteome</keyword>
<dbReference type="SUPFAM" id="SSF55681">
    <property type="entry name" value="Class II aaRS and biotin synthetases"/>
    <property type="match status" value="1"/>
</dbReference>
<dbReference type="InterPro" id="IPR004532">
    <property type="entry name" value="Phe-tRNA-ligase_IIc_bsu_bact"/>
</dbReference>
<dbReference type="PANTHER" id="PTHR10947">
    <property type="entry name" value="PHENYLALANYL-TRNA SYNTHETASE BETA CHAIN AND LEUCINE-RICH REPEAT-CONTAINING PROTEIN 47"/>
    <property type="match status" value="1"/>
</dbReference>
<dbReference type="PROSITE" id="PS51447">
    <property type="entry name" value="FDX_ACB"/>
    <property type="match status" value="1"/>
</dbReference>
<evidence type="ECO:0000256" key="10">
    <source>
        <dbReference type="ARBA" id="ARBA00022842"/>
    </source>
</evidence>
<dbReference type="GO" id="GO:0000049">
    <property type="term" value="F:tRNA binding"/>
    <property type="evidence" value="ECO:0007669"/>
    <property type="project" value="UniProtKB-UniRule"/>
</dbReference>
<proteinExistence type="inferred from homology"/>
<feature type="binding site" evidence="15">
    <location>
        <position position="493"/>
    </location>
    <ligand>
        <name>Mg(2+)</name>
        <dbReference type="ChEBI" id="CHEBI:18420"/>
        <note>shared with alpha subunit</note>
    </ligand>
</feature>
<dbReference type="InterPro" id="IPR045060">
    <property type="entry name" value="Phe-tRNA-ligase_IIc_bsu"/>
</dbReference>
<dbReference type="Pfam" id="PF17759">
    <property type="entry name" value="tRNA_synthFbeta"/>
    <property type="match status" value="1"/>
</dbReference>
<evidence type="ECO:0000256" key="3">
    <source>
        <dbReference type="ARBA" id="ARBA00011209"/>
    </source>
</evidence>
<dbReference type="Gene3D" id="3.30.70.380">
    <property type="entry name" value="Ferrodoxin-fold anticodon-binding domain"/>
    <property type="match status" value="1"/>
</dbReference>
<dbReference type="SUPFAM" id="SSF54991">
    <property type="entry name" value="Anticodon-binding domain of PheRS"/>
    <property type="match status" value="1"/>
</dbReference>
<dbReference type="InterPro" id="IPR005121">
    <property type="entry name" value="Fdx_antiC-bd"/>
</dbReference>
<evidence type="ECO:0000256" key="9">
    <source>
        <dbReference type="ARBA" id="ARBA00022840"/>
    </source>
</evidence>
<evidence type="ECO:0000256" key="1">
    <source>
        <dbReference type="ARBA" id="ARBA00004496"/>
    </source>
</evidence>
<dbReference type="SMART" id="SM00874">
    <property type="entry name" value="B5"/>
    <property type="match status" value="1"/>
</dbReference>
<keyword evidence="7 15" id="KW-0479">Metal-binding</keyword>
<dbReference type="EMBL" id="RDEX01000002">
    <property type="protein sequence ID" value="RLY92409.1"/>
    <property type="molecule type" value="Genomic_DNA"/>
</dbReference>
<reference evidence="20 21" key="1">
    <citation type="submission" date="2018-10" db="EMBL/GenBank/DDBJ databases">
        <title>Kocuria tytonicola, new bacteria from the preen glands of American barn owls (Tyto furcata).</title>
        <authorList>
            <person name="Braun M.S."/>
            <person name="Wang E."/>
            <person name="Zimmermann S."/>
            <person name="Boutin S."/>
            <person name="Wagner H."/>
            <person name="Wink M."/>
        </authorList>
    </citation>
    <scope>NUCLEOTIDE SEQUENCE [LARGE SCALE GENOMIC DNA]</scope>
    <source>
        <strain evidence="20 21">473</strain>
    </source>
</reference>
<dbReference type="InterPro" id="IPR002547">
    <property type="entry name" value="tRNA-bd_dom"/>
</dbReference>
<keyword evidence="5 16" id="KW-0820">tRNA-binding</keyword>
<accession>A0A3L9L352</accession>
<dbReference type="RefSeq" id="WP_121865014.1">
    <property type="nucleotide sequence ID" value="NZ_RDEX01000002.1"/>
</dbReference>
<dbReference type="SUPFAM" id="SSF50249">
    <property type="entry name" value="Nucleic acid-binding proteins"/>
    <property type="match status" value="1"/>
</dbReference>
<dbReference type="PROSITE" id="PS51483">
    <property type="entry name" value="B5"/>
    <property type="match status" value="1"/>
</dbReference>
<dbReference type="EC" id="6.1.1.20" evidence="15"/>
<dbReference type="AlphaFoldDB" id="A0A3L9L352"/>
<evidence type="ECO:0000259" key="19">
    <source>
        <dbReference type="PROSITE" id="PS51483"/>
    </source>
</evidence>
<keyword evidence="13 15" id="KW-0030">Aminoacyl-tRNA synthetase</keyword>
<comment type="cofactor">
    <cofactor evidence="15">
        <name>Mg(2+)</name>
        <dbReference type="ChEBI" id="CHEBI:18420"/>
    </cofactor>
    <text evidence="15">Binds 2 magnesium ions per tetramer.</text>
</comment>
<evidence type="ECO:0000313" key="20">
    <source>
        <dbReference type="EMBL" id="RLY92409.1"/>
    </source>
</evidence>
<gene>
    <name evidence="15" type="primary">pheT</name>
    <name evidence="20" type="ORF">EAE32_09775</name>
</gene>
<evidence type="ECO:0000256" key="5">
    <source>
        <dbReference type="ARBA" id="ARBA00022555"/>
    </source>
</evidence>
<dbReference type="CDD" id="cd00769">
    <property type="entry name" value="PheRS_beta_core"/>
    <property type="match status" value="1"/>
</dbReference>